<evidence type="ECO:0000313" key="3">
    <source>
        <dbReference type="Proteomes" id="UP001056730"/>
    </source>
</evidence>
<dbReference type="RefSeq" id="WP_252175675.1">
    <property type="nucleotide sequence ID" value="NZ_CP086395.1"/>
</dbReference>
<keyword evidence="1" id="KW-1133">Transmembrane helix</keyword>
<organism evidence="2 3">
    <name type="scientific">Lactococcus formosensis</name>
    <dbReference type="NCBI Taxonomy" id="1281486"/>
    <lineage>
        <taxon>Bacteria</taxon>
        <taxon>Bacillati</taxon>
        <taxon>Bacillota</taxon>
        <taxon>Bacilli</taxon>
        <taxon>Lactobacillales</taxon>
        <taxon>Streptococcaceae</taxon>
        <taxon>Lactococcus</taxon>
    </lineage>
</organism>
<protein>
    <submittedName>
        <fullName evidence="2">Uncharacterized protein</fullName>
    </submittedName>
</protein>
<dbReference type="KEGG" id="lfo:LMK00_03020"/>
<dbReference type="EMBL" id="CP086395">
    <property type="protein sequence ID" value="USJ20985.1"/>
    <property type="molecule type" value="Genomic_DNA"/>
</dbReference>
<accession>A0A9Q8Y2R7</accession>
<feature type="transmembrane region" description="Helical" evidence="1">
    <location>
        <begin position="62"/>
        <end position="83"/>
    </location>
</feature>
<feature type="transmembrane region" description="Helical" evidence="1">
    <location>
        <begin position="89"/>
        <end position="109"/>
    </location>
</feature>
<name>A0A9Q8Y2R7_9LACT</name>
<evidence type="ECO:0000256" key="1">
    <source>
        <dbReference type="SAM" id="Phobius"/>
    </source>
</evidence>
<dbReference type="AlphaFoldDB" id="A0A9Q8Y2R7"/>
<proteinExistence type="predicted"/>
<keyword evidence="1" id="KW-0472">Membrane</keyword>
<reference evidence="2" key="1">
    <citation type="journal article" date="2022" name="Front. Microbiol.">
        <title>Feed Insects as a Reservoir of Granadaene-Producing Lactococci.</title>
        <authorList>
            <person name="Neuzil-Bunesova V."/>
            <person name="Ramirez Garcia A."/>
            <person name="Modrackova N."/>
            <person name="Makovska M."/>
            <person name="Sabolova M."/>
            <person name="Sproer C."/>
            <person name="Bunk B."/>
            <person name="Blom J."/>
            <person name="Schwab C."/>
        </authorList>
    </citation>
    <scope>NUCLEOTIDE SEQUENCE</scope>
    <source>
        <strain evidence="2">I4/6O</strain>
    </source>
</reference>
<dbReference type="Proteomes" id="UP001056730">
    <property type="component" value="Chromosome"/>
</dbReference>
<gene>
    <name evidence="2" type="ORF">LMK00_03020</name>
</gene>
<evidence type="ECO:0000313" key="2">
    <source>
        <dbReference type="EMBL" id="USJ20985.1"/>
    </source>
</evidence>
<keyword evidence="1" id="KW-0812">Transmembrane</keyword>
<feature type="transmembrane region" description="Helical" evidence="1">
    <location>
        <begin position="121"/>
        <end position="140"/>
    </location>
</feature>
<sequence length="210" mass="23997">MKKLKKFSKNSLLILFVITLIIGELFIDSSTIWSLCIVPILSLGAIILILKSKNKPLEKIVSFFIFPIFTSQIFQVLLIFIIKDSNTKSIFFSLLFIPLSNFFYVIFLIKTRKVSLKEIGHMVTTIQSILFVSTLIGFIVKNPLLFDGILVKTKMSYFGLACPYPYLSSLSISQVIETLTQTIFIPYLTSASMIKGWIEYNNFLNEQVKH</sequence>
<feature type="transmembrane region" description="Helical" evidence="1">
    <location>
        <begin position="7"/>
        <end position="26"/>
    </location>
</feature>
<feature type="transmembrane region" description="Helical" evidence="1">
    <location>
        <begin position="32"/>
        <end position="50"/>
    </location>
</feature>